<keyword evidence="2" id="KW-0812">Transmembrane</keyword>
<feature type="region of interest" description="Disordered" evidence="1">
    <location>
        <begin position="625"/>
        <end position="695"/>
    </location>
</feature>
<dbReference type="InterPro" id="IPR051412">
    <property type="entry name" value="Formin_Homology_Diaphanous_sf"/>
</dbReference>
<dbReference type="GO" id="GO:0005884">
    <property type="term" value="C:actin filament"/>
    <property type="evidence" value="ECO:0007669"/>
    <property type="project" value="TreeGrafter"/>
</dbReference>
<feature type="non-terminal residue" evidence="3">
    <location>
        <position position="1"/>
    </location>
</feature>
<dbReference type="AlphaFoldDB" id="A0A267F1L2"/>
<feature type="region of interest" description="Disordered" evidence="1">
    <location>
        <begin position="300"/>
        <end position="337"/>
    </location>
</feature>
<comment type="caution">
    <text evidence="3">The sequence shown here is derived from an EMBL/GenBank/DDBJ whole genome shotgun (WGS) entry which is preliminary data.</text>
</comment>
<keyword evidence="2" id="KW-0472">Membrane</keyword>
<feature type="compositionally biased region" description="Low complexity" evidence="1">
    <location>
        <begin position="683"/>
        <end position="692"/>
    </location>
</feature>
<feature type="region of interest" description="Disordered" evidence="1">
    <location>
        <begin position="544"/>
        <end position="571"/>
    </location>
</feature>
<dbReference type="PANTHER" id="PTHR45691:SF1">
    <property type="entry name" value="FH2 DOMAIN-CONTAINING PROTEIN 1-RELATED"/>
    <property type="match status" value="1"/>
</dbReference>
<name>A0A267F1L2_9PLAT</name>
<dbReference type="PANTHER" id="PTHR45691">
    <property type="entry name" value="PROTEIN DIAPHANOUS"/>
    <property type="match status" value="1"/>
</dbReference>
<accession>A0A267F1L2</accession>
<feature type="compositionally biased region" description="Low complexity" evidence="1">
    <location>
        <begin position="375"/>
        <end position="393"/>
    </location>
</feature>
<feature type="region of interest" description="Disordered" evidence="1">
    <location>
        <begin position="221"/>
        <end position="240"/>
    </location>
</feature>
<feature type="compositionally biased region" description="Pro residues" evidence="1">
    <location>
        <begin position="637"/>
        <end position="653"/>
    </location>
</feature>
<feature type="compositionally biased region" description="Polar residues" evidence="1">
    <location>
        <begin position="221"/>
        <end position="231"/>
    </location>
</feature>
<evidence type="ECO:0000313" key="3">
    <source>
        <dbReference type="EMBL" id="PAA67047.1"/>
    </source>
</evidence>
<dbReference type="EMBL" id="NIVC01001511">
    <property type="protein sequence ID" value="PAA67047.1"/>
    <property type="molecule type" value="Genomic_DNA"/>
</dbReference>
<keyword evidence="2" id="KW-1133">Transmembrane helix</keyword>
<organism evidence="3 4">
    <name type="scientific">Macrostomum lignano</name>
    <dbReference type="NCBI Taxonomy" id="282301"/>
    <lineage>
        <taxon>Eukaryota</taxon>
        <taxon>Metazoa</taxon>
        <taxon>Spiralia</taxon>
        <taxon>Lophotrochozoa</taxon>
        <taxon>Platyhelminthes</taxon>
        <taxon>Rhabditophora</taxon>
        <taxon>Macrostomorpha</taxon>
        <taxon>Macrostomida</taxon>
        <taxon>Macrostomidae</taxon>
        <taxon>Macrostomum</taxon>
    </lineage>
</organism>
<sequence length="722" mass="75445">NERPVDANLPLFSSIIILLSLTSISIMSGLCFCIKIRSLFHKVKSPDTTTASGKSSNRAAKRRSTASADGSFAGSHCCAEEVNASGSIDSNVRLVGSSEDPDDVDASAGIYETTASLDGLDHRCTVVSVGVHHGCATKAADNGISADLSSVDCRDRHSALASSGEPHKWVSLRESFIARLSGLSASVQLGHRGQRQSNNGAHAAVLDPDDSNEQLVRPSLDTQKSVLSTRSQTDRELPPVPAAEAVDLPPSAASSSPRLPPPPPPPPDSRGAPSSCGLLRRHLTDIPLPAFAQRLANGSLRKQARNPKSAQPVQPPVAPPLSAASPPAPADAAEACAADAPVTAEGLPTAVSVYTIDSDLTSEADPLYTSLGPGQQQQQQAQRTQHHSNSAAAGHHHHHEHIYASISRATPHQYDSAASDSDGLGTAAGSTINAAAAAPPPLPPLPRRNYGREEVDRILQMQQQQLQQGPTYYSSIELDASDASTAEPHHQPPPAAAQPPRLPLMEAAEAATPAEYQRVTVRESLASLRARNALPMPLSERLAQLGQQQQRLPSSSRSASNRPLQLASHGSEAAVAESDSLYEDIYFNDVPSVPAASAASATAADSYSDLYSEFNMDGVSESIASSLSSLHRLPGARRPPPRPPPPPPPPPPSSSRGGPAAASSAASDGSRRFSYHGGGRGGAAATSSTSARQPQYANVCMLNEINSFRHMDSDGKFVSGLG</sequence>
<feature type="compositionally biased region" description="Low complexity" evidence="1">
    <location>
        <begin position="544"/>
        <end position="565"/>
    </location>
</feature>
<feature type="region of interest" description="Disordered" evidence="1">
    <location>
        <begin position="190"/>
        <end position="215"/>
    </location>
</feature>
<gene>
    <name evidence="3" type="ORF">BOX15_Mlig024999g1</name>
</gene>
<feature type="compositionally biased region" description="Low complexity" evidence="1">
    <location>
        <begin position="320"/>
        <end position="337"/>
    </location>
</feature>
<evidence type="ECO:0000313" key="4">
    <source>
        <dbReference type="Proteomes" id="UP000215902"/>
    </source>
</evidence>
<dbReference type="GO" id="GO:0030041">
    <property type="term" value="P:actin filament polymerization"/>
    <property type="evidence" value="ECO:0007669"/>
    <property type="project" value="TreeGrafter"/>
</dbReference>
<evidence type="ECO:0000256" key="1">
    <source>
        <dbReference type="SAM" id="MobiDB-lite"/>
    </source>
</evidence>
<feature type="compositionally biased region" description="Pro residues" evidence="1">
    <location>
        <begin position="258"/>
        <end position="268"/>
    </location>
</feature>
<feature type="compositionally biased region" description="Low complexity" evidence="1">
    <location>
        <begin position="247"/>
        <end position="257"/>
    </location>
</feature>
<proteinExistence type="predicted"/>
<keyword evidence="4" id="KW-1185">Reference proteome</keyword>
<feature type="compositionally biased region" description="Low complexity" evidence="1">
    <location>
        <begin position="654"/>
        <end position="668"/>
    </location>
</feature>
<feature type="region of interest" description="Disordered" evidence="1">
    <location>
        <begin position="364"/>
        <end position="399"/>
    </location>
</feature>
<evidence type="ECO:0000256" key="2">
    <source>
        <dbReference type="SAM" id="Phobius"/>
    </source>
</evidence>
<reference evidence="3 4" key="1">
    <citation type="submission" date="2017-06" db="EMBL/GenBank/DDBJ databases">
        <title>A platform for efficient transgenesis in Macrostomum lignano, a flatworm model organism for stem cell research.</title>
        <authorList>
            <person name="Berezikov E."/>
        </authorList>
    </citation>
    <scope>NUCLEOTIDE SEQUENCE [LARGE SCALE GENOMIC DNA]</scope>
    <source>
        <strain evidence="3">DV1</strain>
        <tissue evidence="3">Whole organism</tissue>
    </source>
</reference>
<feature type="transmembrane region" description="Helical" evidence="2">
    <location>
        <begin position="12"/>
        <end position="34"/>
    </location>
</feature>
<feature type="region of interest" description="Disordered" evidence="1">
    <location>
        <begin position="45"/>
        <end position="73"/>
    </location>
</feature>
<protein>
    <submittedName>
        <fullName evidence="3">Uncharacterized protein</fullName>
    </submittedName>
</protein>
<dbReference type="Proteomes" id="UP000215902">
    <property type="component" value="Unassembled WGS sequence"/>
</dbReference>
<feature type="compositionally biased region" description="Polar residues" evidence="1">
    <location>
        <begin position="46"/>
        <end position="58"/>
    </location>
</feature>
<feature type="region of interest" description="Disordered" evidence="1">
    <location>
        <begin position="245"/>
        <end position="277"/>
    </location>
</feature>